<feature type="region of interest" description="Disordered" evidence="1">
    <location>
        <begin position="344"/>
        <end position="366"/>
    </location>
</feature>
<dbReference type="GO" id="GO:0005524">
    <property type="term" value="F:ATP binding"/>
    <property type="evidence" value="ECO:0007669"/>
    <property type="project" value="InterPro"/>
</dbReference>
<sequence>MPADNSRISTKLRRAPTRYVPTQRIAAGGMAEVWKGLAHFEGGDSYPVALKRVLPELAAQELYRSMFMDEARLGMQLRHRNIVRVYDAREVQGSLIMVMELVEGTTLKAVLDRAHARGACMPVATALWITRELARALAYAHEAQDATGRPLQIVHRDVSPHNLLLGKDGAVKLADFGLADANVHETQLGGGMMGGKLGYLAPEIIQQQPTTPQIDVFAAGIVLWEMLCGRRLFQRDDDGATVRAVAACEVPRPSAINPRIPREVDRLVIGVLARDPAKRTAGAGALASALDELIQWLDPKVSARDVALVVGLQLATEPPKPTKTVLPPAPNFLAELDTLAETANESDFGAAPLDPSLFDGGRRRGR</sequence>
<dbReference type="Proteomes" id="UP000034883">
    <property type="component" value="Chromosome"/>
</dbReference>
<dbReference type="PANTHER" id="PTHR44329">
    <property type="entry name" value="SERINE/THREONINE-PROTEIN KINASE TNNI3K-RELATED"/>
    <property type="match status" value="1"/>
</dbReference>
<dbReference type="STRING" id="927083.DB32_004471"/>
<dbReference type="PROSITE" id="PS00109">
    <property type="entry name" value="PROTEIN_KINASE_TYR"/>
    <property type="match status" value="1"/>
</dbReference>
<dbReference type="RefSeq" id="WP_053234596.1">
    <property type="nucleotide sequence ID" value="NZ_CP011125.1"/>
</dbReference>
<evidence type="ECO:0000313" key="4">
    <source>
        <dbReference type="Proteomes" id="UP000034883"/>
    </source>
</evidence>
<keyword evidence="4" id="KW-1185">Reference proteome</keyword>
<dbReference type="InterPro" id="IPR011009">
    <property type="entry name" value="Kinase-like_dom_sf"/>
</dbReference>
<proteinExistence type="predicted"/>
<dbReference type="SUPFAM" id="SSF56112">
    <property type="entry name" value="Protein kinase-like (PK-like)"/>
    <property type="match status" value="1"/>
</dbReference>
<dbReference type="Gene3D" id="1.10.510.10">
    <property type="entry name" value="Transferase(Phosphotransferase) domain 1"/>
    <property type="match status" value="1"/>
</dbReference>
<keyword evidence="3" id="KW-0723">Serine/threonine-protein kinase</keyword>
<dbReference type="CDD" id="cd14014">
    <property type="entry name" value="STKc_PknB_like"/>
    <property type="match status" value="1"/>
</dbReference>
<dbReference type="KEGG" id="samy:DB32_004471"/>
<accession>A0A0F6YJR7</accession>
<dbReference type="PROSITE" id="PS50011">
    <property type="entry name" value="PROTEIN_KINASE_DOM"/>
    <property type="match status" value="1"/>
</dbReference>
<dbReference type="InterPro" id="IPR008266">
    <property type="entry name" value="Tyr_kinase_AS"/>
</dbReference>
<reference evidence="3 4" key="1">
    <citation type="submission" date="2015-03" db="EMBL/GenBank/DDBJ databases">
        <title>Genome assembly of Sandaracinus amylolyticus DSM 53668.</title>
        <authorList>
            <person name="Sharma G."/>
            <person name="Subramanian S."/>
        </authorList>
    </citation>
    <scope>NUCLEOTIDE SEQUENCE [LARGE SCALE GENOMIC DNA]</scope>
    <source>
        <strain evidence="3 4">DSM 53668</strain>
    </source>
</reference>
<organism evidence="3 4">
    <name type="scientific">Sandaracinus amylolyticus</name>
    <dbReference type="NCBI Taxonomy" id="927083"/>
    <lineage>
        <taxon>Bacteria</taxon>
        <taxon>Pseudomonadati</taxon>
        <taxon>Myxococcota</taxon>
        <taxon>Polyangia</taxon>
        <taxon>Polyangiales</taxon>
        <taxon>Sandaracinaceae</taxon>
        <taxon>Sandaracinus</taxon>
    </lineage>
</organism>
<dbReference type="AlphaFoldDB" id="A0A0F6YJR7"/>
<evidence type="ECO:0000313" key="3">
    <source>
        <dbReference type="EMBL" id="AKF07322.1"/>
    </source>
</evidence>
<dbReference type="EMBL" id="CP011125">
    <property type="protein sequence ID" value="AKF07322.1"/>
    <property type="molecule type" value="Genomic_DNA"/>
</dbReference>
<name>A0A0F6YJR7_9BACT</name>
<evidence type="ECO:0000259" key="2">
    <source>
        <dbReference type="PROSITE" id="PS50011"/>
    </source>
</evidence>
<dbReference type="GO" id="GO:0004674">
    <property type="term" value="F:protein serine/threonine kinase activity"/>
    <property type="evidence" value="ECO:0007669"/>
    <property type="project" value="UniProtKB-KW"/>
</dbReference>
<dbReference type="Pfam" id="PF00069">
    <property type="entry name" value="Pkinase"/>
    <property type="match status" value="1"/>
</dbReference>
<dbReference type="OrthoDB" id="5524242at2"/>
<keyword evidence="3" id="KW-0418">Kinase</keyword>
<dbReference type="PANTHER" id="PTHR44329:SF289">
    <property type="entry name" value="SERINE_THREONINE-PROTEIN KINASE VIK"/>
    <property type="match status" value="1"/>
</dbReference>
<protein>
    <submittedName>
        <fullName evidence="3">Serine/threonine protein kinase</fullName>
    </submittedName>
</protein>
<keyword evidence="3" id="KW-0808">Transferase</keyword>
<evidence type="ECO:0000256" key="1">
    <source>
        <dbReference type="SAM" id="MobiDB-lite"/>
    </source>
</evidence>
<dbReference type="InterPro" id="IPR000719">
    <property type="entry name" value="Prot_kinase_dom"/>
</dbReference>
<feature type="domain" description="Protein kinase" evidence="2">
    <location>
        <begin position="19"/>
        <end position="294"/>
    </location>
</feature>
<dbReference type="InterPro" id="IPR051681">
    <property type="entry name" value="Ser/Thr_Kinases-Pseudokinases"/>
</dbReference>
<dbReference type="Gene3D" id="3.30.200.20">
    <property type="entry name" value="Phosphorylase Kinase, domain 1"/>
    <property type="match status" value="1"/>
</dbReference>
<gene>
    <name evidence="3" type="ORF">DB32_004471</name>
</gene>